<dbReference type="InterPro" id="IPR035940">
    <property type="entry name" value="CAP_sf"/>
</dbReference>
<name>A0A7S4S1C8_9DINO</name>
<dbReference type="Gene3D" id="3.40.33.10">
    <property type="entry name" value="CAP"/>
    <property type="match status" value="1"/>
</dbReference>
<organism evidence="2">
    <name type="scientific">Alexandrium monilatum</name>
    <dbReference type="NCBI Taxonomy" id="311494"/>
    <lineage>
        <taxon>Eukaryota</taxon>
        <taxon>Sar</taxon>
        <taxon>Alveolata</taxon>
        <taxon>Dinophyceae</taxon>
        <taxon>Gonyaulacales</taxon>
        <taxon>Pyrocystaceae</taxon>
        <taxon>Alexandrium</taxon>
    </lineage>
</organism>
<dbReference type="CDD" id="cd05379">
    <property type="entry name" value="CAP_bacterial"/>
    <property type="match status" value="1"/>
</dbReference>
<feature type="domain" description="SCP" evidence="1">
    <location>
        <begin position="117"/>
        <end position="230"/>
    </location>
</feature>
<evidence type="ECO:0000259" key="1">
    <source>
        <dbReference type="Pfam" id="PF00188"/>
    </source>
</evidence>
<gene>
    <name evidence="2" type="ORF">AMON00008_LOCUS43601</name>
</gene>
<proteinExistence type="predicted"/>
<accession>A0A7S4S1C8</accession>
<dbReference type="PANTHER" id="PTHR31157">
    <property type="entry name" value="SCP DOMAIN-CONTAINING PROTEIN"/>
    <property type="match status" value="1"/>
</dbReference>
<sequence length="292" mass="32426">MEQCGSSDGSPGGLYELHLPGLLRRFPLLAEAEVRAVCGDLLADGVEDLDECVRRLQRQDWRLQEQLGLTEWTRPAEPVGGDWSYAALHEQSEIAQGRVASAIDLLCDPQYLALRVVDETNAFRASRHLQEVWWSEELASIAEEHAVRMAGGEVPFSHKGFNERACRYSVRSWSIAENITFNSSTSDAAGEAVRAWIRSPDHRGSLEDPEFDECGVGVARASSGTFFFSQLLAAGASSVISAQLKIMDYPFPSRRDPSLPHSGRLGVSFHHVMRYRRTEPARRGVDHVPSPH</sequence>
<dbReference type="PANTHER" id="PTHR31157:SF30">
    <property type="entry name" value="SCP DOMAIN-CONTAINING PROTEIN"/>
    <property type="match status" value="1"/>
</dbReference>
<dbReference type="AlphaFoldDB" id="A0A7S4S1C8"/>
<evidence type="ECO:0000313" key="2">
    <source>
        <dbReference type="EMBL" id="CAE4631523.1"/>
    </source>
</evidence>
<dbReference type="Pfam" id="PF00188">
    <property type="entry name" value="CAP"/>
    <property type="match status" value="1"/>
</dbReference>
<dbReference type="EMBL" id="HBNR01061876">
    <property type="protein sequence ID" value="CAE4631523.1"/>
    <property type="molecule type" value="Transcribed_RNA"/>
</dbReference>
<reference evidence="2" key="1">
    <citation type="submission" date="2021-01" db="EMBL/GenBank/DDBJ databases">
        <authorList>
            <person name="Corre E."/>
            <person name="Pelletier E."/>
            <person name="Niang G."/>
            <person name="Scheremetjew M."/>
            <person name="Finn R."/>
            <person name="Kale V."/>
            <person name="Holt S."/>
            <person name="Cochrane G."/>
            <person name="Meng A."/>
            <person name="Brown T."/>
            <person name="Cohen L."/>
        </authorList>
    </citation>
    <scope>NUCLEOTIDE SEQUENCE</scope>
    <source>
        <strain evidence="2">CCMP3105</strain>
    </source>
</reference>
<dbReference type="InterPro" id="IPR014044">
    <property type="entry name" value="CAP_dom"/>
</dbReference>
<dbReference type="SUPFAM" id="SSF55797">
    <property type="entry name" value="PR-1-like"/>
    <property type="match status" value="1"/>
</dbReference>
<protein>
    <recommendedName>
        <fullName evidence="1">SCP domain-containing protein</fullName>
    </recommendedName>
</protein>